<dbReference type="EMBL" id="JAFCMP010000379">
    <property type="protein sequence ID" value="KAG5180613.1"/>
    <property type="molecule type" value="Genomic_DNA"/>
</dbReference>
<feature type="compositionally biased region" description="Basic and acidic residues" evidence="1">
    <location>
        <begin position="371"/>
        <end position="384"/>
    </location>
</feature>
<comment type="caution">
    <text evidence="2">The sequence shown here is derived from an EMBL/GenBank/DDBJ whole genome shotgun (WGS) entry which is preliminary data.</text>
</comment>
<proteinExistence type="predicted"/>
<dbReference type="Proteomes" id="UP000664859">
    <property type="component" value="Unassembled WGS sequence"/>
</dbReference>
<accession>A0A835YTW2</accession>
<organism evidence="2 3">
    <name type="scientific">Tribonema minus</name>
    <dbReference type="NCBI Taxonomy" id="303371"/>
    <lineage>
        <taxon>Eukaryota</taxon>
        <taxon>Sar</taxon>
        <taxon>Stramenopiles</taxon>
        <taxon>Ochrophyta</taxon>
        <taxon>PX clade</taxon>
        <taxon>Xanthophyceae</taxon>
        <taxon>Tribonematales</taxon>
        <taxon>Tribonemataceae</taxon>
        <taxon>Tribonema</taxon>
    </lineage>
</organism>
<feature type="region of interest" description="Disordered" evidence="1">
    <location>
        <begin position="310"/>
        <end position="396"/>
    </location>
</feature>
<feature type="compositionally biased region" description="Low complexity" evidence="1">
    <location>
        <begin position="14"/>
        <end position="27"/>
    </location>
</feature>
<name>A0A835YTW2_9STRA</name>
<feature type="compositionally biased region" description="Acidic residues" evidence="1">
    <location>
        <begin position="48"/>
        <end position="70"/>
    </location>
</feature>
<evidence type="ECO:0000313" key="3">
    <source>
        <dbReference type="Proteomes" id="UP000664859"/>
    </source>
</evidence>
<feature type="region of interest" description="Disordered" evidence="1">
    <location>
        <begin position="1"/>
        <end position="78"/>
    </location>
</feature>
<reference evidence="2" key="1">
    <citation type="submission" date="2021-02" db="EMBL/GenBank/DDBJ databases">
        <title>First Annotated Genome of the Yellow-green Alga Tribonema minus.</title>
        <authorList>
            <person name="Mahan K.M."/>
        </authorList>
    </citation>
    <scope>NUCLEOTIDE SEQUENCE</scope>
    <source>
        <strain evidence="2">UTEX B ZZ1240</strain>
    </source>
</reference>
<sequence length="453" mass="47914">MAQAKPAPQEVHDAAPAVREAVAATAAADKRKPVAVDDEGGDGGVAGEDGDAGSEGEPDSEAESSEADGDDAGHAEAGGVDYFSATTHIFDLNKDEILAAVPENLLFTEFFKPFAVLFRAGTVKGKRVSRLATSLKFDNFSSLPGTPEDGGDNFFDDLKQSELCKHWDISKGTNLKKAAFVPALQEDGTRQWIDGDAFLKLAPVCLSAIGKDMVRFSVSPDVAIGEPTLDDLICIRHKNAWWIGAPDVTRVAMVTFKVDDGEQYKLTLRLGDQTHVDLTLNQKDYYNGGGCVSHTSWFFVNDVIEVARPTLSGPGASDEPVDASPAGAKRAAAAPSSKPAAAAKEKARRISKRKAAADSGGRAKTKAPRTRGGDEDGGGRDGIKAPRTGGGGGGGTSATLVEIRELMGDHRAGIRNDTFDAVLDLHKKLDRVLEGNKRVLEGHKRILAILTAE</sequence>
<evidence type="ECO:0000313" key="2">
    <source>
        <dbReference type="EMBL" id="KAG5180613.1"/>
    </source>
</evidence>
<evidence type="ECO:0000256" key="1">
    <source>
        <dbReference type="SAM" id="MobiDB-lite"/>
    </source>
</evidence>
<keyword evidence="3" id="KW-1185">Reference proteome</keyword>
<gene>
    <name evidence="2" type="ORF">JKP88DRAFT_246723</name>
</gene>
<feature type="compositionally biased region" description="Low complexity" evidence="1">
    <location>
        <begin position="323"/>
        <end position="342"/>
    </location>
</feature>
<dbReference type="AlphaFoldDB" id="A0A835YTW2"/>
<protein>
    <submittedName>
        <fullName evidence="2">Uncharacterized protein</fullName>
    </submittedName>
</protein>